<keyword evidence="6" id="KW-1185">Reference proteome</keyword>
<evidence type="ECO:0000256" key="3">
    <source>
        <dbReference type="ARBA" id="ARBA00015522"/>
    </source>
</evidence>
<protein>
    <recommendedName>
        <fullName evidence="3">Nucleolar protein 16</fullName>
    </recommendedName>
</protein>
<gene>
    <name evidence="5" type="ORF">PUN28_000047</name>
</gene>
<comment type="subcellular location">
    <subcellularLocation>
        <location evidence="1">Nucleus</location>
        <location evidence="1">Nucleolus</location>
    </subcellularLocation>
</comment>
<dbReference type="Pfam" id="PF09420">
    <property type="entry name" value="Nop16"/>
    <property type="match status" value="1"/>
</dbReference>
<dbReference type="GO" id="GO:0042273">
    <property type="term" value="P:ribosomal large subunit biogenesis"/>
    <property type="evidence" value="ECO:0007669"/>
    <property type="project" value="TreeGrafter"/>
</dbReference>
<evidence type="ECO:0000313" key="6">
    <source>
        <dbReference type="Proteomes" id="UP001430953"/>
    </source>
</evidence>
<dbReference type="PANTHER" id="PTHR13243">
    <property type="entry name" value="HSPC111 PROTEIN-RELATED"/>
    <property type="match status" value="1"/>
</dbReference>
<evidence type="ECO:0000256" key="2">
    <source>
        <dbReference type="ARBA" id="ARBA00008479"/>
    </source>
</evidence>
<dbReference type="GO" id="GO:0005730">
    <property type="term" value="C:nucleolus"/>
    <property type="evidence" value="ECO:0007669"/>
    <property type="project" value="UniProtKB-SubCell"/>
</dbReference>
<dbReference type="AlphaFoldDB" id="A0AAW2GXL6"/>
<dbReference type="InterPro" id="IPR019002">
    <property type="entry name" value="Ribosome_biogenesis_Nop16"/>
</dbReference>
<accession>A0AAW2GXL6</accession>
<reference evidence="5 6" key="1">
    <citation type="submission" date="2023-03" db="EMBL/GenBank/DDBJ databases">
        <title>High recombination rates correlate with genetic variation in Cardiocondyla obscurior ants.</title>
        <authorList>
            <person name="Errbii M."/>
        </authorList>
    </citation>
    <scope>NUCLEOTIDE SEQUENCE [LARGE SCALE GENOMIC DNA]</scope>
    <source>
        <strain evidence="5">Alpha-2009</strain>
        <tissue evidence="5">Whole body</tissue>
    </source>
</reference>
<dbReference type="Proteomes" id="UP001430953">
    <property type="component" value="Unassembled WGS sequence"/>
</dbReference>
<dbReference type="EMBL" id="JADYXP020000001">
    <property type="protein sequence ID" value="KAL0132002.1"/>
    <property type="molecule type" value="Genomic_DNA"/>
</dbReference>
<dbReference type="PANTHER" id="PTHR13243:SF1">
    <property type="entry name" value="NUCLEOLAR PROTEIN 16"/>
    <property type="match status" value="1"/>
</dbReference>
<evidence type="ECO:0000256" key="1">
    <source>
        <dbReference type="ARBA" id="ARBA00004604"/>
    </source>
</evidence>
<keyword evidence="4" id="KW-0539">Nucleus</keyword>
<evidence type="ECO:0000313" key="5">
    <source>
        <dbReference type="EMBL" id="KAL0132002.1"/>
    </source>
</evidence>
<name>A0AAW2GXL6_9HYME</name>
<proteinExistence type="inferred from homology"/>
<comment type="similarity">
    <text evidence="2">Belongs to the NOP16 family.</text>
</comment>
<evidence type="ECO:0000256" key="4">
    <source>
        <dbReference type="ARBA" id="ARBA00023242"/>
    </source>
</evidence>
<comment type="caution">
    <text evidence="5">The sequence shown here is derived from an EMBL/GenBank/DDBJ whole genome shotgun (WGS) entry which is preliminary data.</text>
</comment>
<sequence>MKIKRIKKLKRKKKFNQNVNRKRLRDKLRKLPNIPCDEIKKEWEDTKSTHINLKDMGLAYDANQAVQIPNVKQEMLEKAKKILMESEDQSDNENVKTGATASKSYVANKLEAEAKAPRKRLLKLPKSQAEFLTYLIKQYGDDYKAMSRDKKNQYQLTWKQIRAKIKMFRGIPEQYKEYVESSNAQDES</sequence>
<organism evidence="5 6">
    <name type="scientific">Cardiocondyla obscurior</name>
    <dbReference type="NCBI Taxonomy" id="286306"/>
    <lineage>
        <taxon>Eukaryota</taxon>
        <taxon>Metazoa</taxon>
        <taxon>Ecdysozoa</taxon>
        <taxon>Arthropoda</taxon>
        <taxon>Hexapoda</taxon>
        <taxon>Insecta</taxon>
        <taxon>Pterygota</taxon>
        <taxon>Neoptera</taxon>
        <taxon>Endopterygota</taxon>
        <taxon>Hymenoptera</taxon>
        <taxon>Apocrita</taxon>
        <taxon>Aculeata</taxon>
        <taxon>Formicoidea</taxon>
        <taxon>Formicidae</taxon>
        <taxon>Myrmicinae</taxon>
        <taxon>Cardiocondyla</taxon>
    </lineage>
</organism>